<evidence type="ECO:0000256" key="1">
    <source>
        <dbReference type="SAM" id="SignalP"/>
    </source>
</evidence>
<protein>
    <recommendedName>
        <fullName evidence="2">Alpha-carbonic anhydrase domain-containing protein</fullName>
    </recommendedName>
</protein>
<comment type="caution">
    <text evidence="3">The sequence shown here is derived from an EMBL/GenBank/DDBJ whole genome shotgun (WGS) entry which is preliminary data.</text>
</comment>
<keyword evidence="1" id="KW-0732">Signal</keyword>
<dbReference type="Gene3D" id="3.10.200.10">
    <property type="entry name" value="Alpha carbonic anhydrase"/>
    <property type="match status" value="1"/>
</dbReference>
<feature type="domain" description="Alpha-carbonic anhydrase" evidence="2">
    <location>
        <begin position="37"/>
        <end position="79"/>
    </location>
</feature>
<gene>
    <name evidence="3" type="ORF">DGAL_LOCUS15649</name>
</gene>
<accession>A0A8J2S9H5</accession>
<dbReference type="Pfam" id="PF00194">
    <property type="entry name" value="Carb_anhydrase"/>
    <property type="match status" value="1"/>
</dbReference>
<proteinExistence type="predicted"/>
<evidence type="ECO:0000259" key="2">
    <source>
        <dbReference type="Pfam" id="PF00194"/>
    </source>
</evidence>
<reference evidence="3" key="1">
    <citation type="submission" date="2021-11" db="EMBL/GenBank/DDBJ databases">
        <authorList>
            <person name="Schell T."/>
        </authorList>
    </citation>
    <scope>NUCLEOTIDE SEQUENCE</scope>
    <source>
        <strain evidence="3">M5</strain>
    </source>
</reference>
<feature type="signal peptide" evidence="1">
    <location>
        <begin position="1"/>
        <end position="19"/>
    </location>
</feature>
<dbReference type="EMBL" id="CAKKLH010000319">
    <property type="protein sequence ID" value="CAH0111992.1"/>
    <property type="molecule type" value="Genomic_DNA"/>
</dbReference>
<name>A0A8J2S9H5_9CRUS</name>
<evidence type="ECO:0000313" key="4">
    <source>
        <dbReference type="Proteomes" id="UP000789390"/>
    </source>
</evidence>
<dbReference type="InterPro" id="IPR001148">
    <property type="entry name" value="CA_dom"/>
</dbReference>
<dbReference type="AlphaFoldDB" id="A0A8J2S9H5"/>
<dbReference type="InterPro" id="IPR036398">
    <property type="entry name" value="CA_dom_sf"/>
</dbReference>
<dbReference type="SUPFAM" id="SSF51069">
    <property type="entry name" value="Carbonic anhydrase"/>
    <property type="match status" value="1"/>
</dbReference>
<feature type="chain" id="PRO_5035199935" description="Alpha-carbonic anhydrase domain-containing protein" evidence="1">
    <location>
        <begin position="20"/>
        <end position="119"/>
    </location>
</feature>
<keyword evidence="4" id="KW-1185">Reference proteome</keyword>
<evidence type="ECO:0000313" key="3">
    <source>
        <dbReference type="EMBL" id="CAH0111992.1"/>
    </source>
</evidence>
<organism evidence="3 4">
    <name type="scientific">Daphnia galeata</name>
    <dbReference type="NCBI Taxonomy" id="27404"/>
    <lineage>
        <taxon>Eukaryota</taxon>
        <taxon>Metazoa</taxon>
        <taxon>Ecdysozoa</taxon>
        <taxon>Arthropoda</taxon>
        <taxon>Crustacea</taxon>
        <taxon>Branchiopoda</taxon>
        <taxon>Diplostraca</taxon>
        <taxon>Cladocera</taxon>
        <taxon>Anomopoda</taxon>
        <taxon>Daphniidae</taxon>
        <taxon>Daphnia</taxon>
    </lineage>
</organism>
<dbReference type="Proteomes" id="UP000789390">
    <property type="component" value="Unassembled WGS sequence"/>
</dbReference>
<sequence>MIKVALLFKFSLIICLATGNPTPNVAARPKTHFDYTNPQKWDEHELNCAGLHQSPINFNTDEVVVTNYPKFTFENYNLMLHGRVVNYRPDTNPSPFQASFPYLDYSNLFKPFPNEQSNF</sequence>